<dbReference type="InterPro" id="IPR036865">
    <property type="entry name" value="CRAL-TRIO_dom_sf"/>
</dbReference>
<dbReference type="InterPro" id="IPR001251">
    <property type="entry name" value="CRAL-TRIO_dom"/>
</dbReference>
<evidence type="ECO:0000313" key="2">
    <source>
        <dbReference type="EnsemblMetazoa" id="GAUT008605-PA"/>
    </source>
</evidence>
<evidence type="ECO:0000313" key="3">
    <source>
        <dbReference type="Proteomes" id="UP000078200"/>
    </source>
</evidence>
<dbReference type="GO" id="GO:0016020">
    <property type="term" value="C:membrane"/>
    <property type="evidence" value="ECO:0007669"/>
    <property type="project" value="TreeGrafter"/>
</dbReference>
<name>A0A1A9ULS1_GLOAU</name>
<dbReference type="Gene3D" id="3.40.525.10">
    <property type="entry name" value="CRAL-TRIO lipid binding domain"/>
    <property type="match status" value="1"/>
</dbReference>
<dbReference type="Pfam" id="PF00650">
    <property type="entry name" value="CRAL_TRIO"/>
    <property type="match status" value="1"/>
</dbReference>
<dbReference type="STRING" id="7395.A0A1A9ULS1"/>
<dbReference type="Proteomes" id="UP000078200">
    <property type="component" value="Unassembled WGS sequence"/>
</dbReference>
<dbReference type="PRINTS" id="PR00180">
    <property type="entry name" value="CRETINALDHBP"/>
</dbReference>
<dbReference type="EnsemblMetazoa" id="GAUT008605-RA">
    <property type="protein sequence ID" value="GAUT008605-PA"/>
    <property type="gene ID" value="GAUT008605"/>
</dbReference>
<dbReference type="VEuPathDB" id="VectorBase:GAUT008605"/>
<accession>A0A1A9ULS1</accession>
<dbReference type="GO" id="GO:1902936">
    <property type="term" value="F:phosphatidylinositol bisphosphate binding"/>
    <property type="evidence" value="ECO:0007669"/>
    <property type="project" value="TreeGrafter"/>
</dbReference>
<sequence>MDENSDAAYEAKIDYLQKWFEDNKKLPKKVDRLLLRRFYQCMYENMEDTQKRIEINYLMRNRHPHVFLIRDPNDASSHQTFEYADIVPLPGLTKEKYKITFFRLNDPDPKKMRFTEDTKAYIMVTDCRFCMPDLADDDCLSEGELQIYDMTGVKVKHVGRLSMASLHIFIKYLDQASPVRIKHIHMINCPSYLDTFISVLRPFIGNEVVKSISFHTSRMDTLYEHVPRELLPDEYGGFAGKLSDLKAQFRQVMSDKRDYLIDPDYWKVETS</sequence>
<dbReference type="AlphaFoldDB" id="A0A1A9ULS1"/>
<evidence type="ECO:0000259" key="1">
    <source>
        <dbReference type="PROSITE" id="PS50191"/>
    </source>
</evidence>
<reference evidence="2" key="1">
    <citation type="submission" date="2020-05" db="UniProtKB">
        <authorList>
            <consortium name="EnsemblMetazoa"/>
        </authorList>
    </citation>
    <scope>IDENTIFICATION</scope>
    <source>
        <strain evidence="2">TTRI</strain>
    </source>
</reference>
<proteinExistence type="predicted"/>
<dbReference type="PANTHER" id="PTHR10174">
    <property type="entry name" value="ALPHA-TOCOPHEROL TRANSFER PROTEIN-RELATED"/>
    <property type="match status" value="1"/>
</dbReference>
<dbReference type="PROSITE" id="PS50191">
    <property type="entry name" value="CRAL_TRIO"/>
    <property type="match status" value="1"/>
</dbReference>
<protein>
    <submittedName>
        <fullName evidence="2">CRAL-TRIO domain-containing protein</fullName>
    </submittedName>
</protein>
<organism evidence="2 3">
    <name type="scientific">Glossina austeni</name>
    <name type="common">Savannah tsetse fly</name>
    <dbReference type="NCBI Taxonomy" id="7395"/>
    <lineage>
        <taxon>Eukaryota</taxon>
        <taxon>Metazoa</taxon>
        <taxon>Ecdysozoa</taxon>
        <taxon>Arthropoda</taxon>
        <taxon>Hexapoda</taxon>
        <taxon>Insecta</taxon>
        <taxon>Pterygota</taxon>
        <taxon>Neoptera</taxon>
        <taxon>Endopterygota</taxon>
        <taxon>Diptera</taxon>
        <taxon>Brachycera</taxon>
        <taxon>Muscomorpha</taxon>
        <taxon>Hippoboscoidea</taxon>
        <taxon>Glossinidae</taxon>
        <taxon>Glossina</taxon>
    </lineage>
</organism>
<dbReference type="PANTHER" id="PTHR10174:SF222">
    <property type="entry name" value="GH10083P-RELATED"/>
    <property type="match status" value="1"/>
</dbReference>
<feature type="domain" description="CRAL-TRIO" evidence="1">
    <location>
        <begin position="74"/>
        <end position="243"/>
    </location>
</feature>
<dbReference type="SMART" id="SM00516">
    <property type="entry name" value="SEC14"/>
    <property type="match status" value="1"/>
</dbReference>
<keyword evidence="3" id="KW-1185">Reference proteome</keyword>
<dbReference type="CDD" id="cd00170">
    <property type="entry name" value="SEC14"/>
    <property type="match status" value="1"/>
</dbReference>
<dbReference type="SUPFAM" id="SSF52087">
    <property type="entry name" value="CRAL/TRIO domain"/>
    <property type="match status" value="1"/>
</dbReference>